<keyword evidence="2" id="KW-0472">Membrane</keyword>
<keyword evidence="3" id="KW-0732">Signal</keyword>
<feature type="region of interest" description="Disordered" evidence="1">
    <location>
        <begin position="522"/>
        <end position="553"/>
    </location>
</feature>
<dbReference type="InterPro" id="IPR003125">
    <property type="entry name" value="WSN"/>
</dbReference>
<feature type="domain" description="Domain of unknown function WSN" evidence="4">
    <location>
        <begin position="43"/>
        <end position="111"/>
    </location>
</feature>
<dbReference type="Gene3D" id="1.25.40.20">
    <property type="entry name" value="Ankyrin repeat-containing domain"/>
    <property type="match status" value="1"/>
</dbReference>
<dbReference type="InterPro" id="IPR036420">
    <property type="entry name" value="BRCT_dom_sf"/>
</dbReference>
<dbReference type="SUPFAM" id="SSF52113">
    <property type="entry name" value="BRCT domain"/>
    <property type="match status" value="1"/>
</dbReference>
<dbReference type="Proteomes" id="UP000095282">
    <property type="component" value="Unplaced"/>
</dbReference>
<accession>A0A1I7TUE4</accession>
<dbReference type="PANTHER" id="PTHR32525:SF0">
    <property type="entry name" value="DOMAIN OF UNKNOWN FUNCTION WSN DOMAIN-CONTAINING PROTEIN-RELATED"/>
    <property type="match status" value="1"/>
</dbReference>
<proteinExistence type="predicted"/>
<evidence type="ECO:0000259" key="4">
    <source>
        <dbReference type="SMART" id="SM00453"/>
    </source>
</evidence>
<keyword evidence="2" id="KW-0812">Transmembrane</keyword>
<dbReference type="Pfam" id="PF02206">
    <property type="entry name" value="WSN"/>
    <property type="match status" value="1"/>
</dbReference>
<feature type="chain" id="PRO_5009307990" evidence="3">
    <location>
        <begin position="20"/>
        <end position="1203"/>
    </location>
</feature>
<reference evidence="6" key="1">
    <citation type="submission" date="2016-11" db="UniProtKB">
        <authorList>
            <consortium name="WormBaseParasite"/>
        </authorList>
    </citation>
    <scope>IDENTIFICATION</scope>
</reference>
<organism evidence="5 6">
    <name type="scientific">Caenorhabditis tropicalis</name>
    <dbReference type="NCBI Taxonomy" id="1561998"/>
    <lineage>
        <taxon>Eukaryota</taxon>
        <taxon>Metazoa</taxon>
        <taxon>Ecdysozoa</taxon>
        <taxon>Nematoda</taxon>
        <taxon>Chromadorea</taxon>
        <taxon>Rhabditida</taxon>
        <taxon>Rhabditina</taxon>
        <taxon>Rhabditomorpha</taxon>
        <taxon>Rhabditoidea</taxon>
        <taxon>Rhabditidae</taxon>
        <taxon>Peloderinae</taxon>
        <taxon>Caenorhabditis</taxon>
    </lineage>
</organism>
<dbReference type="InterPro" id="IPR036770">
    <property type="entry name" value="Ankyrin_rpt-contain_sf"/>
</dbReference>
<sequence>MKAIYVLIVLLFMQGYCSRLYQQFHSDESPDKTKRDAKAHKSSKAAIVIAEHSELAWFLNALYLQIQLSSGKIDDFDVIAGLWEVDRSAIEKLVSLKIDDLAASLTSFENIVNGFPDDVDRIADVEKITENLDSVKKITPEMRNSMRMAMGKGAVPAFFGKKFPKYNFKDNPGIASFEKSDLGDLQNTLTGISTQLNTLSDWVQSINGEQHKTIDNFVKGYKTAIEVKEKVKELQELTTLLTEIGKALENLQPLNEMKGISTLKVKSKTLSNVLIQLHEYSNRSVAPAFSSNLNLASFKKASKVPQIVNLISDEKALSSLDSYLNDIASLAKTVSPINRNSNSLMNYDLMDPLNVISRSMDGVSRIQQDWDRLNLTSFSSCNESPDLKNEMSLDELATVSTDLSGAKTTADEVLGFLVPLSKVENENFGDWLNGSEIVNIQKALNNTKNLFDSIKQPQEVVDAIGRLAAAKNNVSSIQNKIGEFSILKKEYEKGKTIQKLIPLLSTIPTLSKDLSKLKRSKSSSSTVAVTNAPKKSSNGTVHKKAKRSADEGKKFECQNPQDLLDVAISFRGLQKIDLIFQYSNLIDTVIEQGTMAEKSIDLIKNPENREKLKNTWKNFGVVKTQLKAVKENNQKLLNKITSSGQEKSLEDYGLVYSNLGSLNSSERVFLSNLRGSITLFEKPNQNLTKSLEELEKPLATDWTMTHASFKRLPKAMKRLKSDFEKFFEVESGVWAFFKDNWIFLTIGAAVVIFVIALIVLYFIFIYDSDMKKEPPVDTKGFNPSKESMRWNLSYMQFQDSRFDINQRDPETGYTKIQKAYNEGNMDKMRRLAEEDAILDAVSGPSNRSLLLEAADNHDPDTCDYLMNKGASPVIYDSLSRTIDDIEPHDAGIRPRLSKWNQDKEEIGFHDRISSIKAPRPWKILVLQKGTFPLWKRKKLPHRIKACTTWGYNGEDLNQYTTIVLPQEYSRITKTEERHVHSVLLMDDDDLLKWKLVACDACLVTVAFFEQLYEAYGNTKSIENSLREDYQYCWVLGMEYKKQVYDMSIHKVKTGIHQMQPKLLHEINITLLSTKDKKKMKKHEQWKKIIKMFGGKVVETPTVDADGTLPPYHAASPKYKLEDRFHQNRCWILKEKDSEVRDEWINDWRHCTLVDFEFLPECIVRYYLLPVSNDVVPLAYRQNGNGGGGGATVTPSIVGTPGRR</sequence>
<dbReference type="eggNOG" id="ENOG502TGQ6">
    <property type="taxonomic scope" value="Eukaryota"/>
</dbReference>
<dbReference type="SUPFAM" id="SSF48403">
    <property type="entry name" value="Ankyrin repeat"/>
    <property type="match status" value="1"/>
</dbReference>
<keyword evidence="2" id="KW-1133">Transmembrane helix</keyword>
<dbReference type="PANTHER" id="PTHR32525">
    <property type="entry name" value="PROTEIN-TYROSINE-PHOSPHATASE"/>
    <property type="match status" value="1"/>
</dbReference>
<keyword evidence="5" id="KW-1185">Reference proteome</keyword>
<feature type="signal peptide" evidence="3">
    <location>
        <begin position="1"/>
        <end position="19"/>
    </location>
</feature>
<evidence type="ECO:0000256" key="2">
    <source>
        <dbReference type="SAM" id="Phobius"/>
    </source>
</evidence>
<feature type="compositionally biased region" description="Polar residues" evidence="1">
    <location>
        <begin position="526"/>
        <end position="540"/>
    </location>
</feature>
<name>A0A1I7TUE4_9PELO</name>
<evidence type="ECO:0000256" key="3">
    <source>
        <dbReference type="SAM" id="SignalP"/>
    </source>
</evidence>
<dbReference type="SMART" id="SM00453">
    <property type="entry name" value="WSN"/>
    <property type="match status" value="1"/>
</dbReference>
<protein>
    <submittedName>
        <fullName evidence="6">ANK_REP_REGION domain-containing protein</fullName>
    </submittedName>
</protein>
<dbReference type="AlphaFoldDB" id="A0A1I7TUE4"/>
<evidence type="ECO:0000313" key="6">
    <source>
        <dbReference type="WBParaSite" id="Csp11.Scaffold629.g11888.t1"/>
    </source>
</evidence>
<evidence type="ECO:0000256" key="1">
    <source>
        <dbReference type="SAM" id="MobiDB-lite"/>
    </source>
</evidence>
<feature type="transmembrane region" description="Helical" evidence="2">
    <location>
        <begin position="741"/>
        <end position="764"/>
    </location>
</feature>
<dbReference type="WBParaSite" id="Csp11.Scaffold629.g11888.t1">
    <property type="protein sequence ID" value="Csp11.Scaffold629.g11888.t1"/>
    <property type="gene ID" value="Csp11.Scaffold629.g11888"/>
</dbReference>
<evidence type="ECO:0000313" key="5">
    <source>
        <dbReference type="Proteomes" id="UP000095282"/>
    </source>
</evidence>